<evidence type="ECO:0000313" key="2">
    <source>
        <dbReference type="EMBL" id="CDW88107.1"/>
    </source>
</evidence>
<gene>
    <name evidence="2" type="primary">Contig10202.g10895</name>
    <name evidence="2" type="ORF">STYLEM_17223</name>
</gene>
<sequence>MQSQQKTTFKNNYLLHIQKNALILNALDKSPHEIYSNHNKKKALLNPLMITSISNTSIGKNGNTNNFKLVVDKIHQQFESTYDLQHETSYSPENISTIKNKSPSAIKIINGYQQQKKNQVLKDIQKRFANLLHLKKQNYSFIGFTNQKDSNGSFDLNDSKKNNDSQVSNRVLESRLRISDDSRSVNSKGTDDEQDLEKLINRLKKQNKKLETRLEHKQQNSKRNKNAKQRKDSFKESTGSFKGSSGVTNLNMSIKVDVKMKNLREQEPLVQSIKNHEVKQINTAINATMINSLDQTNIYQNITSRDKLSNNVNNINNQNYSMFINKMHLSPPQQIISHRQIQKPQKIDIHSYQNWKINNMRRRKRKDEILRDIYHEYVDKNSTQQENGKLEEIQTLKNLEISHPQYNQSTKNYQNFEVGANSIQHRQLLPGQFTNSKGKKQCNFAQIRGFTQKYS</sequence>
<feature type="region of interest" description="Disordered" evidence="1">
    <location>
        <begin position="210"/>
        <end position="246"/>
    </location>
</feature>
<dbReference type="AlphaFoldDB" id="A0A078B4G2"/>
<feature type="compositionally biased region" description="Basic residues" evidence="1">
    <location>
        <begin position="219"/>
        <end position="228"/>
    </location>
</feature>
<dbReference type="Proteomes" id="UP000039865">
    <property type="component" value="Unassembled WGS sequence"/>
</dbReference>
<evidence type="ECO:0000256" key="1">
    <source>
        <dbReference type="SAM" id="MobiDB-lite"/>
    </source>
</evidence>
<reference evidence="2 3" key="1">
    <citation type="submission" date="2014-06" db="EMBL/GenBank/DDBJ databases">
        <authorList>
            <person name="Swart Estienne"/>
        </authorList>
    </citation>
    <scope>NUCLEOTIDE SEQUENCE [LARGE SCALE GENOMIC DNA]</scope>
    <source>
        <strain evidence="2 3">130c</strain>
    </source>
</reference>
<name>A0A078B4G2_STYLE</name>
<proteinExistence type="predicted"/>
<keyword evidence="3" id="KW-1185">Reference proteome</keyword>
<dbReference type="EMBL" id="CCKQ01016226">
    <property type="protein sequence ID" value="CDW88107.1"/>
    <property type="molecule type" value="Genomic_DNA"/>
</dbReference>
<evidence type="ECO:0000313" key="3">
    <source>
        <dbReference type="Proteomes" id="UP000039865"/>
    </source>
</evidence>
<accession>A0A078B4G2</accession>
<organism evidence="2 3">
    <name type="scientific">Stylonychia lemnae</name>
    <name type="common">Ciliate</name>
    <dbReference type="NCBI Taxonomy" id="5949"/>
    <lineage>
        <taxon>Eukaryota</taxon>
        <taxon>Sar</taxon>
        <taxon>Alveolata</taxon>
        <taxon>Ciliophora</taxon>
        <taxon>Intramacronucleata</taxon>
        <taxon>Spirotrichea</taxon>
        <taxon>Stichotrichia</taxon>
        <taxon>Sporadotrichida</taxon>
        <taxon>Oxytrichidae</taxon>
        <taxon>Stylonychinae</taxon>
        <taxon>Stylonychia</taxon>
    </lineage>
</organism>
<protein>
    <submittedName>
        <fullName evidence="2">Uncharacterized protein</fullName>
    </submittedName>
</protein>
<feature type="compositionally biased region" description="Polar residues" evidence="1">
    <location>
        <begin position="236"/>
        <end position="246"/>
    </location>
</feature>
<feature type="region of interest" description="Disordered" evidence="1">
    <location>
        <begin position="178"/>
        <end position="197"/>
    </location>
</feature>
<dbReference type="InParanoid" id="A0A078B4G2"/>